<comment type="caution">
    <text evidence="1">The sequence shown here is derived from an EMBL/GenBank/DDBJ whole genome shotgun (WGS) entry which is preliminary data.</text>
</comment>
<keyword evidence="2" id="KW-1185">Reference proteome</keyword>
<dbReference type="AlphaFoldDB" id="A0AAV4XYH8"/>
<reference evidence="1 2" key="1">
    <citation type="submission" date="2021-06" db="EMBL/GenBank/DDBJ databases">
        <title>Caerostris extrusa draft genome.</title>
        <authorList>
            <person name="Kono N."/>
            <person name="Arakawa K."/>
        </authorList>
    </citation>
    <scope>NUCLEOTIDE SEQUENCE [LARGE SCALE GENOMIC DNA]</scope>
</reference>
<organism evidence="1 2">
    <name type="scientific">Caerostris extrusa</name>
    <name type="common">Bark spider</name>
    <name type="synonym">Caerostris bankana</name>
    <dbReference type="NCBI Taxonomy" id="172846"/>
    <lineage>
        <taxon>Eukaryota</taxon>
        <taxon>Metazoa</taxon>
        <taxon>Ecdysozoa</taxon>
        <taxon>Arthropoda</taxon>
        <taxon>Chelicerata</taxon>
        <taxon>Arachnida</taxon>
        <taxon>Araneae</taxon>
        <taxon>Araneomorphae</taxon>
        <taxon>Entelegynae</taxon>
        <taxon>Araneoidea</taxon>
        <taxon>Araneidae</taxon>
        <taxon>Caerostris</taxon>
    </lineage>
</organism>
<name>A0AAV4XYH8_CAEEX</name>
<gene>
    <name evidence="1" type="ORF">CEXT_400191</name>
</gene>
<proteinExistence type="predicted"/>
<accession>A0AAV4XYH8</accession>
<protein>
    <submittedName>
        <fullName evidence="1">Uncharacterized protein</fullName>
    </submittedName>
</protein>
<dbReference type="Proteomes" id="UP001054945">
    <property type="component" value="Unassembled WGS sequence"/>
</dbReference>
<dbReference type="EMBL" id="BPLR01001068">
    <property type="protein sequence ID" value="GIY99598.1"/>
    <property type="molecule type" value="Genomic_DNA"/>
</dbReference>
<evidence type="ECO:0000313" key="2">
    <source>
        <dbReference type="Proteomes" id="UP001054945"/>
    </source>
</evidence>
<evidence type="ECO:0000313" key="1">
    <source>
        <dbReference type="EMBL" id="GIY99598.1"/>
    </source>
</evidence>
<sequence>MMKKAQCPKCVSLDKNDFQLLAQKNSCFFVHSWQLFEPFEAIELFLNPCLGFIVSYMLTRAEVVLLVYDRMKKPSNSLVCNIENKKVGNERIVKVTHQVLLGILCHE</sequence>